<gene>
    <name evidence="2" type="ORF">HNP55_002396</name>
</gene>
<sequence length="399" mass="44649">MKPLPAFLASFLLALAGVCAGLLSGCATAPPPQKAPVQQSFLHDGLFKPPRQPVDVSRVFALSPQMLKYVEQDILGQLRSKGARQGLLDALYNKQELRLEYESSMTRNASEAFEARQGNCLSLVIMTAAFAKHLELPLNFHSVYVEEFWTRSEGLYVLSGHVNLSLGRRLLDQRNVVGEAELLTVDFLPPEDRRFQRSRVIDESSILAMYLNNRAAETLLAGQLDEAYWWAREALLQEPKLLAAYNTLAVLYRRAGHAAEAEAPLRYVLAQEPANVQAISNLALILKDLGRSAESESMLARLRELQPYPPYRYFDLGVLAMHGADFKAAKDFFDKEIARSAYVPEFHFWAALASYGLGDLAGARKQMALALDNSNTNKDRATYSAKLDWLNAQQRSRLR</sequence>
<dbReference type="PANTHER" id="PTHR44809">
    <property type="match status" value="1"/>
</dbReference>
<evidence type="ECO:0000313" key="3">
    <source>
        <dbReference type="Proteomes" id="UP000562027"/>
    </source>
</evidence>
<evidence type="ECO:0000256" key="1">
    <source>
        <dbReference type="SAM" id="SignalP"/>
    </source>
</evidence>
<reference evidence="2 3" key="1">
    <citation type="submission" date="2020-08" db="EMBL/GenBank/DDBJ databases">
        <title>Functional genomics of gut bacteria from endangered species of beetles.</title>
        <authorList>
            <person name="Carlos-Shanley C."/>
        </authorList>
    </citation>
    <scope>NUCLEOTIDE SEQUENCE [LARGE SCALE GENOMIC DNA]</scope>
    <source>
        <strain evidence="2 3">S00239</strain>
    </source>
</reference>
<dbReference type="PANTHER" id="PTHR44809:SF1">
    <property type="entry name" value="PROTEIN O-MANNOSYL-TRANSFERASE TMTC1"/>
    <property type="match status" value="1"/>
</dbReference>
<evidence type="ECO:0000313" key="2">
    <source>
        <dbReference type="EMBL" id="MBB4843873.1"/>
    </source>
</evidence>
<proteinExistence type="predicted"/>
<dbReference type="RefSeq" id="WP_184299522.1">
    <property type="nucleotide sequence ID" value="NZ_JACHLP010000004.1"/>
</dbReference>
<accession>A0A840LAY5</accession>
<feature type="signal peptide" evidence="1">
    <location>
        <begin position="1"/>
        <end position="29"/>
    </location>
</feature>
<dbReference type="Gene3D" id="1.25.40.10">
    <property type="entry name" value="Tetratricopeptide repeat domain"/>
    <property type="match status" value="2"/>
</dbReference>
<organism evidence="2 3">
    <name type="scientific">Roseateles oligotrophus</name>
    <dbReference type="NCBI Taxonomy" id="1769250"/>
    <lineage>
        <taxon>Bacteria</taxon>
        <taxon>Pseudomonadati</taxon>
        <taxon>Pseudomonadota</taxon>
        <taxon>Betaproteobacteria</taxon>
        <taxon>Burkholderiales</taxon>
        <taxon>Sphaerotilaceae</taxon>
        <taxon>Roseateles</taxon>
    </lineage>
</organism>
<dbReference type="AlphaFoldDB" id="A0A840LAY5"/>
<keyword evidence="1" id="KW-0732">Signal</keyword>
<protein>
    <submittedName>
        <fullName evidence="2">Flp pilus assembly protein TadD</fullName>
    </submittedName>
</protein>
<keyword evidence="3" id="KW-1185">Reference proteome</keyword>
<dbReference type="InterPro" id="IPR011990">
    <property type="entry name" value="TPR-like_helical_dom_sf"/>
</dbReference>
<dbReference type="SUPFAM" id="SSF48452">
    <property type="entry name" value="TPR-like"/>
    <property type="match status" value="1"/>
</dbReference>
<dbReference type="EMBL" id="JACHLP010000004">
    <property type="protein sequence ID" value="MBB4843873.1"/>
    <property type="molecule type" value="Genomic_DNA"/>
</dbReference>
<feature type="chain" id="PRO_5032308537" evidence="1">
    <location>
        <begin position="30"/>
        <end position="399"/>
    </location>
</feature>
<dbReference type="InterPro" id="IPR052943">
    <property type="entry name" value="TMTC_O-mannosyl-trnsfr"/>
</dbReference>
<dbReference type="PROSITE" id="PS51257">
    <property type="entry name" value="PROKAR_LIPOPROTEIN"/>
    <property type="match status" value="1"/>
</dbReference>
<comment type="caution">
    <text evidence="2">The sequence shown here is derived from an EMBL/GenBank/DDBJ whole genome shotgun (WGS) entry which is preliminary data.</text>
</comment>
<name>A0A840LAY5_9BURK</name>
<dbReference type="Proteomes" id="UP000562027">
    <property type="component" value="Unassembled WGS sequence"/>
</dbReference>